<evidence type="ECO:0000313" key="1">
    <source>
        <dbReference type="EMBL" id="DAE07537.1"/>
    </source>
</evidence>
<accession>A0A8S5PM82</accession>
<sequence length="47" mass="5343">MPTLFVQHLNLNKKSVNIFHMARILFSIRGRPGAYAVFRGALPFLPC</sequence>
<dbReference type="EMBL" id="BK015452">
    <property type="protein sequence ID" value="DAE07537.1"/>
    <property type="molecule type" value="Genomic_DNA"/>
</dbReference>
<proteinExistence type="predicted"/>
<organism evidence="1">
    <name type="scientific">Podoviridae sp. ctnCN2</name>
    <dbReference type="NCBI Taxonomy" id="2825274"/>
    <lineage>
        <taxon>Viruses</taxon>
        <taxon>Duplodnaviria</taxon>
        <taxon>Heunggongvirae</taxon>
        <taxon>Uroviricota</taxon>
        <taxon>Caudoviricetes</taxon>
    </lineage>
</organism>
<name>A0A8S5PM82_9CAUD</name>
<reference evidence="1" key="1">
    <citation type="journal article" date="2021" name="Proc. Natl. Acad. Sci. U.S.A.">
        <title>A Catalog of Tens of Thousands of Viruses from Human Metagenomes Reveals Hidden Associations with Chronic Diseases.</title>
        <authorList>
            <person name="Tisza M.J."/>
            <person name="Buck C.B."/>
        </authorList>
    </citation>
    <scope>NUCLEOTIDE SEQUENCE</scope>
    <source>
        <strain evidence="1">CtnCN2</strain>
    </source>
</reference>
<protein>
    <submittedName>
        <fullName evidence="1">Uncharacterized protein</fullName>
    </submittedName>
</protein>